<dbReference type="InterPro" id="IPR043504">
    <property type="entry name" value="Peptidase_S1_PA_chymotrypsin"/>
</dbReference>
<dbReference type="SUPFAM" id="SSF50494">
    <property type="entry name" value="Trypsin-like serine proteases"/>
    <property type="match status" value="1"/>
</dbReference>
<dbReference type="Pfam" id="PF13365">
    <property type="entry name" value="Trypsin_2"/>
    <property type="match status" value="1"/>
</dbReference>
<sequence length="379" mass="39483">MEFIYGLIDAVARFFAVVIVAIATLFGAAPQVVTQAPAPTQDIATTTRVTMQEPEPQLTAPQGNTSPQAGEELPSVTPAAKIPEPLEPADAPAKSFSQLNTETRAALINIVCTTLRGGYLNPISGSGVIVDSRGVILTAAHVAQYFLLRDYGMPGNIDCIVRAGSPAEPQYRAALLYLPPTWVAENAPQIAEQRALGTGERDYAFLLITGPYNPKNPLPSHFPALEPDIGERTLGEQILLAAYPAGFLSGETIATNLYASSALAYLTRLYSFEGTADDIDLFSIGGTILSQSGSSGGAAVPLKSGRLGGIISTAILEGSTGERDLRAITLSHIDESLKSAGHGGIKGLLSGDLAAKAALFNATVVPGLTAQLISALDGR</sequence>
<evidence type="ECO:0000313" key="2">
    <source>
        <dbReference type="EMBL" id="KKW35988.1"/>
    </source>
</evidence>
<keyword evidence="1" id="KW-0472">Membrane</keyword>
<gene>
    <name evidence="2" type="ORF">UY83_C0001G0019</name>
</gene>
<keyword evidence="1" id="KW-1133">Transmembrane helix</keyword>
<comment type="caution">
    <text evidence="2">The sequence shown here is derived from an EMBL/GenBank/DDBJ whole genome shotgun (WGS) entry which is preliminary data.</text>
</comment>
<proteinExistence type="predicted"/>
<accession>A0A0G1XXT2</accession>
<evidence type="ECO:0000256" key="1">
    <source>
        <dbReference type="SAM" id="Phobius"/>
    </source>
</evidence>
<reference evidence="2 3" key="1">
    <citation type="journal article" date="2015" name="Nature">
        <title>rRNA introns, odd ribosomes, and small enigmatic genomes across a large radiation of phyla.</title>
        <authorList>
            <person name="Brown C.T."/>
            <person name="Hug L.A."/>
            <person name="Thomas B.C."/>
            <person name="Sharon I."/>
            <person name="Castelle C.J."/>
            <person name="Singh A."/>
            <person name="Wilkins M.J."/>
            <person name="Williams K.H."/>
            <person name="Banfield J.F."/>
        </authorList>
    </citation>
    <scope>NUCLEOTIDE SEQUENCE [LARGE SCALE GENOMIC DNA]</scope>
</reference>
<dbReference type="AlphaFoldDB" id="A0A0G1XXT2"/>
<feature type="transmembrane region" description="Helical" evidence="1">
    <location>
        <begin position="12"/>
        <end position="33"/>
    </location>
</feature>
<protein>
    <submittedName>
        <fullName evidence="2">Uncharacterized protein</fullName>
    </submittedName>
</protein>
<name>A0A0G1XXT2_9BACT</name>
<dbReference type="Gene3D" id="2.40.10.10">
    <property type="entry name" value="Trypsin-like serine proteases"/>
    <property type="match status" value="1"/>
</dbReference>
<dbReference type="EMBL" id="LCRO01000001">
    <property type="protein sequence ID" value="KKW35988.1"/>
    <property type="molecule type" value="Genomic_DNA"/>
</dbReference>
<dbReference type="Proteomes" id="UP000034740">
    <property type="component" value="Unassembled WGS sequence"/>
</dbReference>
<evidence type="ECO:0000313" key="3">
    <source>
        <dbReference type="Proteomes" id="UP000034740"/>
    </source>
</evidence>
<organism evidence="2 3">
    <name type="scientific">Candidatus Adlerbacteria bacterium GW2011_GWA1_54_10</name>
    <dbReference type="NCBI Taxonomy" id="1618605"/>
    <lineage>
        <taxon>Bacteria</taxon>
        <taxon>Candidatus Adleribacteriota</taxon>
    </lineage>
</organism>
<dbReference type="InterPro" id="IPR009003">
    <property type="entry name" value="Peptidase_S1_PA"/>
</dbReference>
<keyword evidence="1" id="KW-0812">Transmembrane</keyword>